<dbReference type="Proteomes" id="UP000198611">
    <property type="component" value="Unassembled WGS sequence"/>
</dbReference>
<protein>
    <submittedName>
        <fullName evidence="1">Uncharacterized protein</fullName>
    </submittedName>
</protein>
<reference evidence="1 2" key="1">
    <citation type="submission" date="2016-10" db="EMBL/GenBank/DDBJ databases">
        <authorList>
            <person name="de Groot N.N."/>
        </authorList>
    </citation>
    <scope>NUCLEOTIDE SEQUENCE [LARGE SCALE GENOMIC DNA]</scope>
    <source>
        <strain evidence="1 2">HL3</strain>
    </source>
</reference>
<dbReference type="AlphaFoldDB" id="A0A1I1N133"/>
<name>A0A1I1N133_9GAMM</name>
<dbReference type="RefSeq" id="WP_093426765.1">
    <property type="nucleotide sequence ID" value="NZ_FOMJ01000001.1"/>
</dbReference>
<keyword evidence="2" id="KW-1185">Reference proteome</keyword>
<gene>
    <name evidence="1" type="ORF">SAMN05660831_00061</name>
</gene>
<evidence type="ECO:0000313" key="2">
    <source>
        <dbReference type="Proteomes" id="UP000198611"/>
    </source>
</evidence>
<organism evidence="1 2">
    <name type="scientific">Thiohalospira halophila DSM 15071</name>
    <dbReference type="NCBI Taxonomy" id="1123397"/>
    <lineage>
        <taxon>Bacteria</taxon>
        <taxon>Pseudomonadati</taxon>
        <taxon>Pseudomonadota</taxon>
        <taxon>Gammaproteobacteria</taxon>
        <taxon>Thiohalospirales</taxon>
        <taxon>Thiohalospiraceae</taxon>
        <taxon>Thiohalospira</taxon>
    </lineage>
</organism>
<dbReference type="EMBL" id="FOMJ01000001">
    <property type="protein sequence ID" value="SFC91337.1"/>
    <property type="molecule type" value="Genomic_DNA"/>
</dbReference>
<dbReference type="OrthoDB" id="6381507at2"/>
<dbReference type="STRING" id="1123397.SAMN05660831_00061"/>
<proteinExistence type="predicted"/>
<sequence length="159" mass="17510">MAKNPLTLVTARRVPADQLVKQAIGSARAGQTVHRVERMYPRIQAPLEGVADALLDHLEVEEARAVLGEGLTGLRNYWDADMGAWRSGELDAMGLLRQILTRLFQPAVQQLGEATPEVLRFQAAPSGERLEGNRVWADLRLRQLGLSGVDDQDGDCVEE</sequence>
<evidence type="ECO:0000313" key="1">
    <source>
        <dbReference type="EMBL" id="SFC91337.1"/>
    </source>
</evidence>
<accession>A0A1I1N133</accession>